<evidence type="ECO:0000256" key="2">
    <source>
        <dbReference type="ARBA" id="ARBA00023015"/>
    </source>
</evidence>
<dbReference type="Pfam" id="PF04542">
    <property type="entry name" value="Sigma70_r2"/>
    <property type="match status" value="1"/>
</dbReference>
<dbReference type="NCBIfam" id="TIGR02937">
    <property type="entry name" value="sigma70-ECF"/>
    <property type="match status" value="1"/>
</dbReference>
<dbReference type="PANTHER" id="PTHR43133:SF46">
    <property type="entry name" value="RNA POLYMERASE SIGMA-70 FACTOR ECF SUBFAMILY"/>
    <property type="match status" value="1"/>
</dbReference>
<dbReference type="Proteomes" id="UP000632339">
    <property type="component" value="Unassembled WGS sequence"/>
</dbReference>
<evidence type="ECO:0000313" key="8">
    <source>
        <dbReference type="Proteomes" id="UP000632339"/>
    </source>
</evidence>
<evidence type="ECO:0000256" key="1">
    <source>
        <dbReference type="ARBA" id="ARBA00010641"/>
    </source>
</evidence>
<comment type="caution">
    <text evidence="7">The sequence shown here is derived from an EMBL/GenBank/DDBJ whole genome shotgun (WGS) entry which is preliminary data.</text>
</comment>
<evidence type="ECO:0000256" key="4">
    <source>
        <dbReference type="ARBA" id="ARBA00023163"/>
    </source>
</evidence>
<organism evidence="7 8">
    <name type="scientific">Dyadobacter beijingensis</name>
    <dbReference type="NCBI Taxonomy" id="365489"/>
    <lineage>
        <taxon>Bacteria</taxon>
        <taxon>Pseudomonadati</taxon>
        <taxon>Bacteroidota</taxon>
        <taxon>Cytophagia</taxon>
        <taxon>Cytophagales</taxon>
        <taxon>Spirosomataceae</taxon>
        <taxon>Dyadobacter</taxon>
    </lineage>
</organism>
<proteinExistence type="inferred from homology"/>
<dbReference type="RefSeq" id="WP_019943662.1">
    <property type="nucleotide sequence ID" value="NZ_BMLI01000001.1"/>
</dbReference>
<accession>A0ABQ2HV06</accession>
<dbReference type="InterPro" id="IPR039425">
    <property type="entry name" value="RNA_pol_sigma-70-like"/>
</dbReference>
<dbReference type="InterPro" id="IPR013249">
    <property type="entry name" value="RNA_pol_sigma70_r4_t2"/>
</dbReference>
<keyword evidence="8" id="KW-1185">Reference proteome</keyword>
<dbReference type="Gene3D" id="1.10.1740.10">
    <property type="match status" value="1"/>
</dbReference>
<feature type="domain" description="RNA polymerase sigma factor 70 region 4 type 2" evidence="6">
    <location>
        <begin position="129"/>
        <end position="179"/>
    </location>
</feature>
<dbReference type="CDD" id="cd06171">
    <property type="entry name" value="Sigma70_r4"/>
    <property type="match status" value="1"/>
</dbReference>
<reference evidence="8" key="1">
    <citation type="journal article" date="2019" name="Int. J. Syst. Evol. Microbiol.">
        <title>The Global Catalogue of Microorganisms (GCM) 10K type strain sequencing project: providing services to taxonomists for standard genome sequencing and annotation.</title>
        <authorList>
            <consortium name="The Broad Institute Genomics Platform"/>
            <consortium name="The Broad Institute Genome Sequencing Center for Infectious Disease"/>
            <person name="Wu L."/>
            <person name="Ma J."/>
        </authorList>
    </citation>
    <scope>NUCLEOTIDE SEQUENCE [LARGE SCALE GENOMIC DNA]</scope>
    <source>
        <strain evidence="8">CGMCC 1.6375</strain>
    </source>
</reference>
<dbReference type="SUPFAM" id="SSF88659">
    <property type="entry name" value="Sigma3 and sigma4 domains of RNA polymerase sigma factors"/>
    <property type="match status" value="1"/>
</dbReference>
<gene>
    <name evidence="7" type="ORF">GCM10010967_23890</name>
</gene>
<dbReference type="InterPro" id="IPR007627">
    <property type="entry name" value="RNA_pol_sigma70_r2"/>
</dbReference>
<dbReference type="InterPro" id="IPR036388">
    <property type="entry name" value="WH-like_DNA-bd_sf"/>
</dbReference>
<dbReference type="InterPro" id="IPR014284">
    <property type="entry name" value="RNA_pol_sigma-70_dom"/>
</dbReference>
<evidence type="ECO:0000313" key="7">
    <source>
        <dbReference type="EMBL" id="GGM90177.1"/>
    </source>
</evidence>
<dbReference type="InterPro" id="IPR013324">
    <property type="entry name" value="RNA_pol_sigma_r3/r4-like"/>
</dbReference>
<comment type="similarity">
    <text evidence="1">Belongs to the sigma-70 factor family. ECF subfamily.</text>
</comment>
<dbReference type="SUPFAM" id="SSF88946">
    <property type="entry name" value="Sigma2 domain of RNA polymerase sigma factors"/>
    <property type="match status" value="1"/>
</dbReference>
<keyword evidence="7" id="KW-0240">DNA-directed RNA polymerase</keyword>
<dbReference type="EMBL" id="BMLI01000001">
    <property type="protein sequence ID" value="GGM90177.1"/>
    <property type="molecule type" value="Genomic_DNA"/>
</dbReference>
<protein>
    <submittedName>
        <fullName evidence="7">DNA-directed RNA polymerase sigma-70 factor</fullName>
    </submittedName>
</protein>
<dbReference type="GO" id="GO:0000428">
    <property type="term" value="C:DNA-directed RNA polymerase complex"/>
    <property type="evidence" value="ECO:0007669"/>
    <property type="project" value="UniProtKB-KW"/>
</dbReference>
<dbReference type="PANTHER" id="PTHR43133">
    <property type="entry name" value="RNA POLYMERASE ECF-TYPE SIGMA FACTO"/>
    <property type="match status" value="1"/>
</dbReference>
<dbReference type="Pfam" id="PF08281">
    <property type="entry name" value="Sigma70_r4_2"/>
    <property type="match status" value="1"/>
</dbReference>
<evidence type="ECO:0000259" key="6">
    <source>
        <dbReference type="Pfam" id="PF08281"/>
    </source>
</evidence>
<feature type="domain" description="RNA polymerase sigma-70 region 2" evidence="5">
    <location>
        <begin position="30"/>
        <end position="95"/>
    </location>
</feature>
<dbReference type="Gene3D" id="1.10.10.10">
    <property type="entry name" value="Winged helix-like DNA-binding domain superfamily/Winged helix DNA-binding domain"/>
    <property type="match status" value="1"/>
</dbReference>
<keyword evidence="3" id="KW-0731">Sigma factor</keyword>
<keyword evidence="2" id="KW-0805">Transcription regulation</keyword>
<evidence type="ECO:0000259" key="5">
    <source>
        <dbReference type="Pfam" id="PF04542"/>
    </source>
</evidence>
<dbReference type="InterPro" id="IPR013325">
    <property type="entry name" value="RNA_pol_sigma_r2"/>
</dbReference>
<evidence type="ECO:0000256" key="3">
    <source>
        <dbReference type="ARBA" id="ARBA00023082"/>
    </source>
</evidence>
<name>A0ABQ2HV06_9BACT</name>
<sequence>MIRDRLTSQENQSLWDEFRAGNPDAFSRIYELFSADLYRYGYNLVRNKQLVEDCLHELFVHIYNTRQRIGPTDNILYYLYRSLRRRLTDSLARLNKFDSDDYIFEGAEFLVESYETELVEEQTLDRQKQIIIAELNRLPKRQREILYLVYMKGLSYAEAGDVMNIAMSTVYNTVNTALSTLRSFVAQRLAREGISIVVTVAVLISLLTS</sequence>
<keyword evidence="4" id="KW-0804">Transcription</keyword>